<dbReference type="InterPro" id="IPR029063">
    <property type="entry name" value="SAM-dependent_MTases_sf"/>
</dbReference>
<dbReference type="CDD" id="cd02440">
    <property type="entry name" value="AdoMet_MTases"/>
    <property type="match status" value="1"/>
</dbReference>
<dbReference type="SUPFAM" id="SSF53335">
    <property type="entry name" value="S-adenosyl-L-methionine-dependent methyltransferases"/>
    <property type="match status" value="1"/>
</dbReference>
<comment type="caution">
    <text evidence="2">The sequence shown here is derived from an EMBL/GenBank/DDBJ whole genome shotgun (WGS) entry which is preliminary data.</text>
</comment>
<dbReference type="GO" id="GO:0008757">
    <property type="term" value="F:S-adenosylmethionine-dependent methyltransferase activity"/>
    <property type="evidence" value="ECO:0007669"/>
    <property type="project" value="InterPro"/>
</dbReference>
<dbReference type="AlphaFoldDB" id="A0A0G1F5K5"/>
<keyword evidence="2" id="KW-0808">Transferase</keyword>
<evidence type="ECO:0000259" key="1">
    <source>
        <dbReference type="Pfam" id="PF08241"/>
    </source>
</evidence>
<dbReference type="Proteomes" id="UP000034810">
    <property type="component" value="Unassembled WGS sequence"/>
</dbReference>
<protein>
    <submittedName>
        <fullName evidence="2">S-adenosylmethionine (SAM)-dependent methyltransferase</fullName>
    </submittedName>
</protein>
<proteinExistence type="predicted"/>
<sequence length="263" mass="30564">MYKQYTSKEADNPDFWSKHWANQDILEQMKSAKNSELIHLFKKYLPKKGVILEAGCGQGIFVNALKELGYQIEGIDFDKETVKQINGKFPNLKITVGDIFNLNYPENNFSGYISLGAIEHYENDWEKPIGQSRRILEDGGILFLSVPYFNYVKRLINPIKDLFKKSDGKFYQYLFKSKEIIQAVKSERFKIISVDFYGKSKTLMELPLLGRMFKSQYRKIKSAINEKNDKKNNDSLGTFIKKLIFGILPNKWFAHMVVVIAKK</sequence>
<evidence type="ECO:0000313" key="3">
    <source>
        <dbReference type="Proteomes" id="UP000034810"/>
    </source>
</evidence>
<dbReference type="Gene3D" id="3.40.50.150">
    <property type="entry name" value="Vaccinia Virus protein VP39"/>
    <property type="match status" value="1"/>
</dbReference>
<dbReference type="Pfam" id="PF08241">
    <property type="entry name" value="Methyltransf_11"/>
    <property type="match status" value="1"/>
</dbReference>
<dbReference type="InterPro" id="IPR013216">
    <property type="entry name" value="Methyltransf_11"/>
</dbReference>
<name>A0A0G1F5K5_9BACT</name>
<accession>A0A0G1F5K5</accession>
<feature type="domain" description="Methyltransferase type 11" evidence="1">
    <location>
        <begin position="52"/>
        <end position="144"/>
    </location>
</feature>
<dbReference type="EMBL" id="LCFA01000012">
    <property type="protein sequence ID" value="KKS82158.1"/>
    <property type="molecule type" value="Genomic_DNA"/>
</dbReference>
<gene>
    <name evidence="2" type="ORF">UV58_C0012G0004</name>
</gene>
<keyword evidence="2" id="KW-0489">Methyltransferase</keyword>
<reference evidence="2 3" key="1">
    <citation type="journal article" date="2015" name="Nature">
        <title>rRNA introns, odd ribosomes, and small enigmatic genomes across a large radiation of phyla.</title>
        <authorList>
            <person name="Brown C.T."/>
            <person name="Hug L.A."/>
            <person name="Thomas B.C."/>
            <person name="Sharon I."/>
            <person name="Castelle C.J."/>
            <person name="Singh A."/>
            <person name="Wilkins M.J."/>
            <person name="Williams K.H."/>
            <person name="Banfield J.F."/>
        </authorList>
    </citation>
    <scope>NUCLEOTIDE SEQUENCE [LARGE SCALE GENOMIC DNA]</scope>
</reference>
<organism evidence="2 3">
    <name type="scientific">Candidatus Wolfebacteria bacterium GW2011_GWC1_43_10</name>
    <dbReference type="NCBI Taxonomy" id="1619011"/>
    <lineage>
        <taxon>Bacteria</taxon>
        <taxon>Candidatus Wolfeibacteriota</taxon>
    </lineage>
</organism>
<dbReference type="GO" id="GO:0032259">
    <property type="term" value="P:methylation"/>
    <property type="evidence" value="ECO:0007669"/>
    <property type="project" value="UniProtKB-KW"/>
</dbReference>
<evidence type="ECO:0000313" key="2">
    <source>
        <dbReference type="EMBL" id="KKS82158.1"/>
    </source>
</evidence>